<keyword evidence="5 6" id="KW-0482">Metalloprotease</keyword>
<dbReference type="GO" id="GO:0004180">
    <property type="term" value="F:carboxypeptidase activity"/>
    <property type="evidence" value="ECO:0007669"/>
    <property type="project" value="TreeGrafter"/>
</dbReference>
<evidence type="ECO:0000313" key="9">
    <source>
        <dbReference type="Proteomes" id="UP000298340"/>
    </source>
</evidence>
<comment type="caution">
    <text evidence="8">The sequence shown here is derived from an EMBL/GenBank/DDBJ whole genome shotgun (WGS) entry which is preliminary data.</text>
</comment>
<dbReference type="PANTHER" id="PTHR43660:SF1">
    <property type="entry name" value="DIPEPTIDYL CARBOXYPEPTIDASE"/>
    <property type="match status" value="1"/>
</dbReference>
<dbReference type="Gene3D" id="1.10.1370.40">
    <property type="match status" value="1"/>
</dbReference>
<dbReference type="InterPro" id="IPR045090">
    <property type="entry name" value="Pept_M3A_M3B"/>
</dbReference>
<evidence type="ECO:0000259" key="7">
    <source>
        <dbReference type="Pfam" id="PF01432"/>
    </source>
</evidence>
<dbReference type="Proteomes" id="UP000298340">
    <property type="component" value="Unassembled WGS sequence"/>
</dbReference>
<protein>
    <submittedName>
        <fullName evidence="8">M3 family peptidase</fullName>
    </submittedName>
</protein>
<evidence type="ECO:0000256" key="3">
    <source>
        <dbReference type="ARBA" id="ARBA00022801"/>
    </source>
</evidence>
<dbReference type="GO" id="GO:0004222">
    <property type="term" value="F:metalloendopeptidase activity"/>
    <property type="evidence" value="ECO:0007669"/>
    <property type="project" value="InterPro"/>
</dbReference>
<evidence type="ECO:0000256" key="4">
    <source>
        <dbReference type="ARBA" id="ARBA00022833"/>
    </source>
</evidence>
<feature type="non-terminal residue" evidence="8">
    <location>
        <position position="97"/>
    </location>
</feature>
<evidence type="ECO:0000256" key="5">
    <source>
        <dbReference type="ARBA" id="ARBA00023049"/>
    </source>
</evidence>
<dbReference type="InterPro" id="IPR001567">
    <property type="entry name" value="Pept_M3A_M3B_dom"/>
</dbReference>
<dbReference type="GO" id="GO:0005829">
    <property type="term" value="C:cytosol"/>
    <property type="evidence" value="ECO:0007669"/>
    <property type="project" value="TreeGrafter"/>
</dbReference>
<gene>
    <name evidence="8" type="ORF">D0809_30535</name>
</gene>
<dbReference type="EMBL" id="QWDN01001290">
    <property type="protein sequence ID" value="TEB40452.1"/>
    <property type="molecule type" value="Genomic_DNA"/>
</dbReference>
<comment type="cofactor">
    <cofactor evidence="6">
        <name>Zn(2+)</name>
        <dbReference type="ChEBI" id="CHEBI:29105"/>
    </cofactor>
    <text evidence="6">Binds 1 zinc ion.</text>
</comment>
<accession>A0A4Y7U3T6</accession>
<dbReference type="PANTHER" id="PTHR43660">
    <property type="entry name" value="DIPEPTIDYL CARBOXYPEPTIDASE"/>
    <property type="match status" value="1"/>
</dbReference>
<dbReference type="Pfam" id="PF01432">
    <property type="entry name" value="Peptidase_M3"/>
    <property type="match status" value="1"/>
</dbReference>
<reference evidence="8 9" key="1">
    <citation type="journal article" date="2018" name="Syst. Appl. Microbiol.">
        <title>Flavobacterium circumlabens sp. nov. and Flavobacterium cupreum sp. nov., two psychrotrophic species isolated from Antarctic environmental samples.</title>
        <authorList>
            <person name="Kralova S."/>
            <person name="Busse H.J."/>
            <person name="Svec P."/>
            <person name="Maslanova I."/>
            <person name="Stankova E."/>
            <person name="Bartak M."/>
            <person name="Sedlacek I."/>
        </authorList>
    </citation>
    <scope>NUCLEOTIDE SEQUENCE [LARGE SCALE GENOMIC DNA]</scope>
    <source>
        <strain evidence="8 9">CCM 8828</strain>
    </source>
</reference>
<proteinExistence type="inferred from homology"/>
<comment type="similarity">
    <text evidence="6">Belongs to the peptidase M3 family.</text>
</comment>
<keyword evidence="1 6" id="KW-0645">Protease</keyword>
<name>A0A4Y7U3T6_9FLAO</name>
<evidence type="ECO:0000256" key="2">
    <source>
        <dbReference type="ARBA" id="ARBA00022723"/>
    </source>
</evidence>
<evidence type="ECO:0000256" key="1">
    <source>
        <dbReference type="ARBA" id="ARBA00022670"/>
    </source>
</evidence>
<dbReference type="AlphaFoldDB" id="A0A4Y7U3T6"/>
<keyword evidence="3 6" id="KW-0378">Hydrolase</keyword>
<dbReference type="GO" id="GO:0006508">
    <property type="term" value="P:proteolysis"/>
    <property type="evidence" value="ECO:0007669"/>
    <property type="project" value="UniProtKB-KW"/>
</dbReference>
<feature type="domain" description="Peptidase M3A/M3B catalytic" evidence="7">
    <location>
        <begin position="4"/>
        <end position="97"/>
    </location>
</feature>
<keyword evidence="2 6" id="KW-0479">Metal-binding</keyword>
<dbReference type="SUPFAM" id="SSF55486">
    <property type="entry name" value="Metalloproteases ('zincins'), catalytic domain"/>
    <property type="match status" value="1"/>
</dbReference>
<evidence type="ECO:0000313" key="8">
    <source>
        <dbReference type="EMBL" id="TEB40452.1"/>
    </source>
</evidence>
<sequence>KTLALMESVWEPAVEKVHQDVAEMQKIADAEGGTFKIQPWDYRYYAEKVRKAKYDLDQNEVKPYLQLENLREGMFWVAGELFNLSFKQITTVPVYHP</sequence>
<dbReference type="GO" id="GO:0046872">
    <property type="term" value="F:metal ion binding"/>
    <property type="evidence" value="ECO:0007669"/>
    <property type="project" value="UniProtKB-UniRule"/>
</dbReference>
<evidence type="ECO:0000256" key="6">
    <source>
        <dbReference type="RuleBase" id="RU003435"/>
    </source>
</evidence>
<organism evidence="8 9">
    <name type="scientific">Flavobacterium circumlabens</name>
    <dbReference type="NCBI Taxonomy" id="2133765"/>
    <lineage>
        <taxon>Bacteria</taxon>
        <taxon>Pseudomonadati</taxon>
        <taxon>Bacteroidota</taxon>
        <taxon>Flavobacteriia</taxon>
        <taxon>Flavobacteriales</taxon>
        <taxon>Flavobacteriaceae</taxon>
        <taxon>Flavobacterium</taxon>
    </lineage>
</organism>
<feature type="non-terminal residue" evidence="8">
    <location>
        <position position="1"/>
    </location>
</feature>
<keyword evidence="4 6" id="KW-0862">Zinc</keyword>